<feature type="domain" description="Flagellin N-terminal" evidence="5">
    <location>
        <begin position="5"/>
        <end position="143"/>
    </location>
</feature>
<dbReference type="GO" id="GO:0009288">
    <property type="term" value="C:bacterial-type flagellum"/>
    <property type="evidence" value="ECO:0007669"/>
    <property type="project" value="UniProtKB-SubCell"/>
</dbReference>
<dbReference type="PRINTS" id="PR00207">
    <property type="entry name" value="FLAGELLIN"/>
</dbReference>
<reference evidence="8" key="1">
    <citation type="submission" date="2016-10" db="EMBL/GenBank/DDBJ databases">
        <authorList>
            <person name="Varghese N."/>
            <person name="Submissions S."/>
        </authorList>
    </citation>
    <scope>NUCLEOTIDE SEQUENCE [LARGE SCALE GENOMIC DNA]</scope>
    <source>
        <strain evidence="8">CGMCC 1.9127</strain>
    </source>
</reference>
<protein>
    <recommendedName>
        <fullName evidence="4">Flagellin</fullName>
    </recommendedName>
</protein>
<dbReference type="Pfam" id="PF00700">
    <property type="entry name" value="Flagellin_C"/>
    <property type="match status" value="1"/>
</dbReference>
<evidence type="ECO:0000256" key="3">
    <source>
        <dbReference type="ARBA" id="ARBA00023143"/>
    </source>
</evidence>
<evidence type="ECO:0000256" key="4">
    <source>
        <dbReference type="RuleBase" id="RU362073"/>
    </source>
</evidence>
<evidence type="ECO:0000256" key="1">
    <source>
        <dbReference type="ARBA" id="ARBA00005709"/>
    </source>
</evidence>
<dbReference type="InterPro" id="IPR042187">
    <property type="entry name" value="Flagellin_C_sub2"/>
</dbReference>
<dbReference type="STRING" id="641665.GCA_002104455_00201"/>
<sequence length="273" mass="28830">MALVVNSNIASLNSQRNLSGSTNDLQTNFERLSSGKRINSAKDDAAGLQISSRLTAQINGLNQAARNANDGISLAQTAEGALDEYTNSLQRMRTLAVQALNGSNSNVDRKALDAEFSELETELTRISTDTGFAGEKLLNGTYTSKFFQVGADAGQKIEVSIGQNFAATSILSTIAGVSQASHASRALVKVDSALAIVNSTRADLGAKQNRFASVIRSNENTAQNLSASRSRIQDTDYAAESAALARSTVLQQASSSMLAQANQQPQIALSLLQ</sequence>
<feature type="domain" description="Flagellin C-terminal" evidence="6">
    <location>
        <begin position="189"/>
        <end position="272"/>
    </location>
</feature>
<keyword evidence="8" id="KW-1185">Reference proteome</keyword>
<keyword evidence="7" id="KW-0969">Cilium</keyword>
<accession>A0A1H7HHM6</accession>
<dbReference type="InterPro" id="IPR001492">
    <property type="entry name" value="Flagellin"/>
</dbReference>
<dbReference type="Gene3D" id="6.10.280.190">
    <property type="match status" value="1"/>
</dbReference>
<dbReference type="EMBL" id="FOBI01000001">
    <property type="protein sequence ID" value="SEK49811.1"/>
    <property type="molecule type" value="Genomic_DNA"/>
</dbReference>
<comment type="subcellular location">
    <subcellularLocation>
        <location evidence="4">Secreted</location>
    </subcellularLocation>
    <subcellularLocation>
        <location evidence="4">Bacterial flagellum</location>
    </subcellularLocation>
</comment>
<organism evidence="7 8">
    <name type="scientific">Colwellia chukchiensis</name>
    <dbReference type="NCBI Taxonomy" id="641665"/>
    <lineage>
        <taxon>Bacteria</taxon>
        <taxon>Pseudomonadati</taxon>
        <taxon>Pseudomonadota</taxon>
        <taxon>Gammaproteobacteria</taxon>
        <taxon>Alteromonadales</taxon>
        <taxon>Colwelliaceae</taxon>
        <taxon>Colwellia</taxon>
    </lineage>
</organism>
<dbReference type="GO" id="GO:0005576">
    <property type="term" value="C:extracellular region"/>
    <property type="evidence" value="ECO:0007669"/>
    <property type="project" value="UniProtKB-SubCell"/>
</dbReference>
<gene>
    <name evidence="7" type="ORF">SAMN05216262_101504</name>
</gene>
<name>A0A1H7HHM6_9GAMM</name>
<comment type="function">
    <text evidence="4">Flagellin is the subunit protein which polymerizes to form the filaments of bacterial flagella.</text>
</comment>
<dbReference type="RefSeq" id="WP_085282356.1">
    <property type="nucleotide sequence ID" value="NZ_FOBI01000001.1"/>
</dbReference>
<proteinExistence type="inferred from homology"/>
<dbReference type="Gene3D" id="1.20.1330.10">
    <property type="entry name" value="f41 fragment of flagellin, N-terminal domain"/>
    <property type="match status" value="1"/>
</dbReference>
<dbReference type="GO" id="GO:0005198">
    <property type="term" value="F:structural molecule activity"/>
    <property type="evidence" value="ECO:0007669"/>
    <property type="project" value="UniProtKB-UniRule"/>
</dbReference>
<evidence type="ECO:0000313" key="7">
    <source>
        <dbReference type="EMBL" id="SEK49811.1"/>
    </source>
</evidence>
<dbReference type="PANTHER" id="PTHR42792:SF2">
    <property type="entry name" value="FLAGELLIN"/>
    <property type="match status" value="1"/>
</dbReference>
<dbReference type="AlphaFoldDB" id="A0A1H7HHM6"/>
<dbReference type="OrthoDB" id="9796789at2"/>
<dbReference type="Proteomes" id="UP000199297">
    <property type="component" value="Unassembled WGS sequence"/>
</dbReference>
<keyword evidence="2 4" id="KW-0964">Secreted</keyword>
<dbReference type="PANTHER" id="PTHR42792">
    <property type="entry name" value="FLAGELLIN"/>
    <property type="match status" value="1"/>
</dbReference>
<dbReference type="Pfam" id="PF00669">
    <property type="entry name" value="Flagellin_N"/>
    <property type="match status" value="1"/>
</dbReference>
<keyword evidence="7" id="KW-0966">Cell projection</keyword>
<comment type="similarity">
    <text evidence="1 4">Belongs to the bacterial flagellin family.</text>
</comment>
<dbReference type="InterPro" id="IPR046358">
    <property type="entry name" value="Flagellin_C"/>
</dbReference>
<evidence type="ECO:0000259" key="5">
    <source>
        <dbReference type="Pfam" id="PF00669"/>
    </source>
</evidence>
<dbReference type="Gene3D" id="6.10.10.10">
    <property type="entry name" value="Flagellar export chaperone, C-terminal domain"/>
    <property type="match status" value="1"/>
</dbReference>
<dbReference type="InterPro" id="IPR001029">
    <property type="entry name" value="Flagellin_N"/>
</dbReference>
<evidence type="ECO:0000259" key="6">
    <source>
        <dbReference type="Pfam" id="PF00700"/>
    </source>
</evidence>
<evidence type="ECO:0000313" key="8">
    <source>
        <dbReference type="Proteomes" id="UP000199297"/>
    </source>
</evidence>
<keyword evidence="7" id="KW-0282">Flagellum</keyword>
<evidence type="ECO:0000256" key="2">
    <source>
        <dbReference type="ARBA" id="ARBA00022525"/>
    </source>
</evidence>
<keyword evidence="3 4" id="KW-0975">Bacterial flagellum</keyword>
<dbReference type="SUPFAM" id="SSF64518">
    <property type="entry name" value="Phase 1 flagellin"/>
    <property type="match status" value="1"/>
</dbReference>